<dbReference type="AlphaFoldDB" id="A0A4C1Z2N7"/>
<organism evidence="2 3">
    <name type="scientific">Eumeta variegata</name>
    <name type="common">Bagworm moth</name>
    <name type="synonym">Eumeta japonica</name>
    <dbReference type="NCBI Taxonomy" id="151549"/>
    <lineage>
        <taxon>Eukaryota</taxon>
        <taxon>Metazoa</taxon>
        <taxon>Ecdysozoa</taxon>
        <taxon>Arthropoda</taxon>
        <taxon>Hexapoda</taxon>
        <taxon>Insecta</taxon>
        <taxon>Pterygota</taxon>
        <taxon>Neoptera</taxon>
        <taxon>Endopterygota</taxon>
        <taxon>Lepidoptera</taxon>
        <taxon>Glossata</taxon>
        <taxon>Ditrysia</taxon>
        <taxon>Tineoidea</taxon>
        <taxon>Psychidae</taxon>
        <taxon>Oiketicinae</taxon>
        <taxon>Eumeta</taxon>
    </lineage>
</organism>
<evidence type="ECO:0000313" key="2">
    <source>
        <dbReference type="EMBL" id="GBP81413.1"/>
    </source>
</evidence>
<reference evidence="2 3" key="1">
    <citation type="journal article" date="2019" name="Commun. Biol.">
        <title>The bagworm genome reveals a unique fibroin gene that provides high tensile strength.</title>
        <authorList>
            <person name="Kono N."/>
            <person name="Nakamura H."/>
            <person name="Ohtoshi R."/>
            <person name="Tomita M."/>
            <person name="Numata K."/>
            <person name="Arakawa K."/>
        </authorList>
    </citation>
    <scope>NUCLEOTIDE SEQUENCE [LARGE SCALE GENOMIC DNA]</scope>
</reference>
<feature type="compositionally biased region" description="Acidic residues" evidence="1">
    <location>
        <begin position="49"/>
        <end position="64"/>
    </location>
</feature>
<feature type="region of interest" description="Disordered" evidence="1">
    <location>
        <begin position="1"/>
        <end position="104"/>
    </location>
</feature>
<dbReference type="Proteomes" id="UP000299102">
    <property type="component" value="Unassembled WGS sequence"/>
</dbReference>
<comment type="caution">
    <text evidence="2">The sequence shown here is derived from an EMBL/GenBank/DDBJ whole genome shotgun (WGS) entry which is preliminary data.</text>
</comment>
<accession>A0A4C1Z2N7</accession>
<feature type="compositionally biased region" description="Basic and acidic residues" evidence="1">
    <location>
        <begin position="1"/>
        <end position="12"/>
    </location>
</feature>
<evidence type="ECO:0000313" key="3">
    <source>
        <dbReference type="Proteomes" id="UP000299102"/>
    </source>
</evidence>
<keyword evidence="3" id="KW-1185">Reference proteome</keyword>
<sequence>MKTSLEEERAEGGETATGKNRISFSVDALLGARPRERDHDSDGRPRADSDDDSDVDIEDLDSSGDADAADHDHDHEQGEEESRTGVVVPRPLLPRLYQGPPPPSWPFGAFPWMSHNPIFRPGSPNSESLAK</sequence>
<name>A0A4C1Z2N7_EUMVA</name>
<feature type="compositionally biased region" description="Basic and acidic residues" evidence="1">
    <location>
        <begin position="68"/>
        <end position="83"/>
    </location>
</feature>
<feature type="compositionally biased region" description="Basic and acidic residues" evidence="1">
    <location>
        <begin position="33"/>
        <end position="48"/>
    </location>
</feature>
<gene>
    <name evidence="2" type="ORF">EVAR_59415_1</name>
</gene>
<evidence type="ECO:0000256" key="1">
    <source>
        <dbReference type="SAM" id="MobiDB-lite"/>
    </source>
</evidence>
<protein>
    <submittedName>
        <fullName evidence="2">Uncharacterized protein</fullName>
    </submittedName>
</protein>
<dbReference type="EMBL" id="BGZK01001510">
    <property type="protein sequence ID" value="GBP81413.1"/>
    <property type="molecule type" value="Genomic_DNA"/>
</dbReference>
<proteinExistence type="predicted"/>